<sequence>MGLAQKLESGGFAVTAEMAPPKGTDFSRFRQCARGVKGMVDAVNVTDFQSAVVRASSLGASVILVEEGLEPVMQITGRDRNRIAIQGELLSAAALGIKNVLALTGDHPSVGDHPQAKGVFEMDSVNILQTAVTLMSGKDLAGNALAGTPQFFLGASVTPVYDPIELQVLKMKKKINAGAKFFQTQAVYDIELFKKFLEAARGIETKILVGVIPLKSPGMANYMNKNVPGIYVPEEIIERLRKSQDKVKEGLKIAAEFINEVVQQKLCDGVHIMAVGAEENVPELLEMCGFKKTE</sequence>
<keyword evidence="10" id="KW-1185">Reference proteome</keyword>
<dbReference type="GO" id="GO:0005829">
    <property type="term" value="C:cytosol"/>
    <property type="evidence" value="ECO:0007669"/>
    <property type="project" value="TreeGrafter"/>
</dbReference>
<dbReference type="InterPro" id="IPR029041">
    <property type="entry name" value="FAD-linked_oxidoreductase-like"/>
</dbReference>
<evidence type="ECO:0000313" key="10">
    <source>
        <dbReference type="Proteomes" id="UP000322976"/>
    </source>
</evidence>
<dbReference type="Proteomes" id="UP000322976">
    <property type="component" value="Unassembled WGS sequence"/>
</dbReference>
<dbReference type="GO" id="GO:0106312">
    <property type="term" value="F:methylenetetrahydrofolate reductase (NADH) activity"/>
    <property type="evidence" value="ECO:0007669"/>
    <property type="project" value="UniProtKB-EC"/>
</dbReference>
<dbReference type="Gene3D" id="3.20.20.220">
    <property type="match status" value="1"/>
</dbReference>
<keyword evidence="4 8" id="KW-0285">Flavoprotein</keyword>
<dbReference type="UniPathway" id="UPA00193"/>
<evidence type="ECO:0000256" key="7">
    <source>
        <dbReference type="ARBA" id="ARBA00048628"/>
    </source>
</evidence>
<dbReference type="Pfam" id="PF02219">
    <property type="entry name" value="MTHFR"/>
    <property type="match status" value="1"/>
</dbReference>
<dbReference type="PANTHER" id="PTHR45754">
    <property type="entry name" value="METHYLENETETRAHYDROFOLATE REDUCTASE"/>
    <property type="match status" value="1"/>
</dbReference>
<dbReference type="EMBL" id="VTPS01000026">
    <property type="protein sequence ID" value="TZE80711.1"/>
    <property type="molecule type" value="Genomic_DNA"/>
</dbReference>
<evidence type="ECO:0000256" key="2">
    <source>
        <dbReference type="ARBA" id="ARBA00004777"/>
    </source>
</evidence>
<dbReference type="GO" id="GO:0009086">
    <property type="term" value="P:methionine biosynthetic process"/>
    <property type="evidence" value="ECO:0007669"/>
    <property type="project" value="TreeGrafter"/>
</dbReference>
<comment type="cofactor">
    <cofactor evidence="1 8">
        <name>FAD</name>
        <dbReference type="ChEBI" id="CHEBI:57692"/>
    </cofactor>
</comment>
<dbReference type="GO" id="GO:0071949">
    <property type="term" value="F:FAD binding"/>
    <property type="evidence" value="ECO:0007669"/>
    <property type="project" value="TreeGrafter"/>
</dbReference>
<evidence type="ECO:0000256" key="4">
    <source>
        <dbReference type="ARBA" id="ARBA00022630"/>
    </source>
</evidence>
<evidence type="ECO:0000256" key="6">
    <source>
        <dbReference type="ARBA" id="ARBA00023002"/>
    </source>
</evidence>
<organism evidence="9 10">
    <name type="scientific">Calorimonas adulescens</name>
    <dbReference type="NCBI Taxonomy" id="2606906"/>
    <lineage>
        <taxon>Bacteria</taxon>
        <taxon>Bacillati</taxon>
        <taxon>Bacillota</taxon>
        <taxon>Clostridia</taxon>
        <taxon>Thermoanaerobacterales</taxon>
        <taxon>Thermoanaerobacteraceae</taxon>
        <taxon>Calorimonas</taxon>
    </lineage>
</organism>
<dbReference type="GO" id="GO:0035999">
    <property type="term" value="P:tetrahydrofolate interconversion"/>
    <property type="evidence" value="ECO:0007669"/>
    <property type="project" value="UniProtKB-UniPathway"/>
</dbReference>
<evidence type="ECO:0000313" key="9">
    <source>
        <dbReference type="EMBL" id="TZE80711.1"/>
    </source>
</evidence>
<comment type="caution">
    <text evidence="9">The sequence shown here is derived from an EMBL/GenBank/DDBJ whole genome shotgun (WGS) entry which is preliminary data.</text>
</comment>
<evidence type="ECO:0000256" key="5">
    <source>
        <dbReference type="ARBA" id="ARBA00022827"/>
    </source>
</evidence>
<evidence type="ECO:0000256" key="1">
    <source>
        <dbReference type="ARBA" id="ARBA00001974"/>
    </source>
</evidence>
<dbReference type="PANTHER" id="PTHR45754:SF3">
    <property type="entry name" value="METHYLENETETRAHYDROFOLATE REDUCTASE (NADPH)"/>
    <property type="match status" value="1"/>
</dbReference>
<dbReference type="InterPro" id="IPR003171">
    <property type="entry name" value="Mehydrof_redctse-like"/>
</dbReference>
<comment type="similarity">
    <text evidence="3 8">Belongs to the methylenetetrahydrofolate reductase family.</text>
</comment>
<dbReference type="CDD" id="cd00537">
    <property type="entry name" value="MTHFR"/>
    <property type="match status" value="1"/>
</dbReference>
<accession>A0A5D8Q886</accession>
<comment type="pathway">
    <text evidence="2 8">One-carbon metabolism; tetrahydrofolate interconversion.</text>
</comment>
<reference evidence="9 10" key="1">
    <citation type="submission" date="2019-08" db="EMBL/GenBank/DDBJ databases">
        <title>Calorimonas adulescens gen. nov., sp. nov., an anaerobic thermophilic bacterium from Sakhalin hot spring.</title>
        <authorList>
            <person name="Khomyakova M.A."/>
            <person name="Merkel A.Y."/>
            <person name="Novikov A."/>
            <person name="Bonch-Osmolovskaya E.A."/>
            <person name="Slobodkin A.I."/>
        </authorList>
    </citation>
    <scope>NUCLEOTIDE SEQUENCE [LARGE SCALE GENOMIC DNA]</scope>
    <source>
        <strain evidence="9 10">A05MB</strain>
    </source>
</reference>
<protein>
    <recommendedName>
        <fullName evidence="8">Methylenetetrahydrofolate reductase</fullName>
    </recommendedName>
</protein>
<keyword evidence="6 8" id="KW-0560">Oxidoreductase</keyword>
<name>A0A5D8Q886_9THEO</name>
<dbReference type="AlphaFoldDB" id="A0A5D8Q886"/>
<dbReference type="SUPFAM" id="SSF51730">
    <property type="entry name" value="FAD-linked oxidoreductase"/>
    <property type="match status" value="1"/>
</dbReference>
<evidence type="ECO:0000256" key="8">
    <source>
        <dbReference type="RuleBase" id="RU003862"/>
    </source>
</evidence>
<dbReference type="RefSeq" id="WP_149546287.1">
    <property type="nucleotide sequence ID" value="NZ_VTPS01000026.1"/>
</dbReference>
<keyword evidence="5 8" id="KW-0274">FAD</keyword>
<gene>
    <name evidence="9" type="ORF">FWJ32_12425</name>
</gene>
<proteinExistence type="inferred from homology"/>
<evidence type="ECO:0000256" key="3">
    <source>
        <dbReference type="ARBA" id="ARBA00006743"/>
    </source>
</evidence>
<comment type="catalytic activity">
    <reaction evidence="7">
        <text>(6S)-5-methyl-5,6,7,8-tetrahydrofolate + NAD(+) = (6R)-5,10-methylene-5,6,7,8-tetrahydrofolate + NADH + H(+)</text>
        <dbReference type="Rhea" id="RHEA:19821"/>
        <dbReference type="ChEBI" id="CHEBI:15378"/>
        <dbReference type="ChEBI" id="CHEBI:15636"/>
        <dbReference type="ChEBI" id="CHEBI:18608"/>
        <dbReference type="ChEBI" id="CHEBI:57540"/>
        <dbReference type="ChEBI" id="CHEBI:57945"/>
        <dbReference type="EC" id="1.5.1.54"/>
    </reaction>
    <physiologicalReaction direction="right-to-left" evidence="7">
        <dbReference type="Rhea" id="RHEA:19823"/>
    </physiologicalReaction>
</comment>